<dbReference type="SUPFAM" id="SSF53098">
    <property type="entry name" value="Ribonuclease H-like"/>
    <property type="match status" value="1"/>
</dbReference>
<dbReference type="PANTHER" id="PTHR14312:SF1">
    <property type="entry name" value="BASIC-LEUCINE ZIPPER TRANSCRIPTION FACTOR A"/>
    <property type="match status" value="1"/>
</dbReference>
<dbReference type="OrthoDB" id="441971at2759"/>
<dbReference type="AlphaFoldDB" id="A0A813RWT9"/>
<dbReference type="GO" id="GO:0005634">
    <property type="term" value="C:nucleus"/>
    <property type="evidence" value="ECO:0007669"/>
    <property type="project" value="TreeGrafter"/>
</dbReference>
<dbReference type="InterPro" id="IPR012337">
    <property type="entry name" value="RNaseH-like_sf"/>
</dbReference>
<feature type="region of interest" description="Disordered" evidence="1">
    <location>
        <begin position="495"/>
        <end position="521"/>
    </location>
</feature>
<comment type="caution">
    <text evidence="2">The sequence shown here is derived from an EMBL/GenBank/DDBJ whole genome shotgun (WGS) entry which is preliminary data.</text>
</comment>
<proteinExistence type="predicted"/>
<dbReference type="GO" id="GO:0043565">
    <property type="term" value="F:sequence-specific DNA binding"/>
    <property type="evidence" value="ECO:0007669"/>
    <property type="project" value="TreeGrafter"/>
</dbReference>
<feature type="region of interest" description="Disordered" evidence="1">
    <location>
        <begin position="471"/>
        <end position="490"/>
    </location>
</feature>
<evidence type="ECO:0000256" key="1">
    <source>
        <dbReference type="SAM" id="MobiDB-lite"/>
    </source>
</evidence>
<feature type="region of interest" description="Disordered" evidence="1">
    <location>
        <begin position="1"/>
        <end position="36"/>
    </location>
</feature>
<sequence length="535" mass="61761">MRHSPSSIAGEEGEEEEEKKGRKKELTNTLRTYPNQPDAACLPISLRSCISYDNNNNNNNRKIIRKKKTERKELKHDNVYSQDRLEQILSESIQAKEKEPGDRTAKDYRRIKRFDIVDVQGKQRLVAARTDNDDKDIRFFVSIEEMYDIIDYTHKKMNHGGRDRLWPILSKQYANIPREVIQTYLKMCDYCCKRRKRINTDPNNENGITTLHNETNDLMDTSLTNIIHDVPALHQQTNIIKHEQQQQQQHLIPQSSPIILHNSTNPSLHQQQPVENIFDGANSHVMNRLCEYDLIDLQNAHDGDHGFVLVYQDYLTKFTQLRPLKSKSSIELGTTLMDIFCIFGPPLVLQSSADLHVENSSIQQTLEAVWPGIRLYQDDSLQWRETAKIRNEQIRSMIAAWMFVNNNPRWSYGLKFVQLTLNSNINNELKRSPYEALFKMLPVLRPATVTLSSSTTDISLQQQQQQQQVQQQLQQQQQQHHHHLHHSQLLQPTAAVVPPSSHSPSGSANEGDFVTPNVNILPSTISTSDRIKAEM</sequence>
<protein>
    <submittedName>
        <fullName evidence="2">Uncharacterized protein</fullName>
    </submittedName>
</protein>
<dbReference type="PANTHER" id="PTHR14312">
    <property type="entry name" value="CREB/ATF BZIP TRANSCRIPTION FACTOR"/>
    <property type="match status" value="1"/>
</dbReference>
<evidence type="ECO:0000313" key="2">
    <source>
        <dbReference type="EMBL" id="CAF0788772.1"/>
    </source>
</evidence>
<evidence type="ECO:0000313" key="3">
    <source>
        <dbReference type="Proteomes" id="UP000663852"/>
    </source>
</evidence>
<gene>
    <name evidence="2" type="ORF">EDS130_LOCUS4236</name>
</gene>
<dbReference type="EMBL" id="CAJNOJ010000011">
    <property type="protein sequence ID" value="CAF0788772.1"/>
    <property type="molecule type" value="Genomic_DNA"/>
</dbReference>
<organism evidence="2 3">
    <name type="scientific">Adineta ricciae</name>
    <name type="common">Rotifer</name>
    <dbReference type="NCBI Taxonomy" id="249248"/>
    <lineage>
        <taxon>Eukaryota</taxon>
        <taxon>Metazoa</taxon>
        <taxon>Spiralia</taxon>
        <taxon>Gnathifera</taxon>
        <taxon>Rotifera</taxon>
        <taxon>Eurotatoria</taxon>
        <taxon>Bdelloidea</taxon>
        <taxon>Adinetida</taxon>
        <taxon>Adinetidae</taxon>
        <taxon>Adineta</taxon>
    </lineage>
</organism>
<reference evidence="2" key="1">
    <citation type="submission" date="2021-02" db="EMBL/GenBank/DDBJ databases">
        <authorList>
            <person name="Nowell W R."/>
        </authorList>
    </citation>
    <scope>NUCLEOTIDE SEQUENCE</scope>
</reference>
<dbReference type="GO" id="GO:0010468">
    <property type="term" value="P:regulation of gene expression"/>
    <property type="evidence" value="ECO:0007669"/>
    <property type="project" value="TreeGrafter"/>
</dbReference>
<feature type="compositionally biased region" description="Low complexity" evidence="1">
    <location>
        <begin position="498"/>
        <end position="507"/>
    </location>
</feature>
<accession>A0A813RWT9</accession>
<dbReference type="InterPro" id="IPR036397">
    <property type="entry name" value="RNaseH_sf"/>
</dbReference>
<dbReference type="Gene3D" id="3.30.420.10">
    <property type="entry name" value="Ribonuclease H-like superfamily/Ribonuclease H"/>
    <property type="match status" value="1"/>
</dbReference>
<name>A0A813RWT9_ADIRI</name>
<dbReference type="Proteomes" id="UP000663852">
    <property type="component" value="Unassembled WGS sequence"/>
</dbReference>